<feature type="compositionally biased region" description="Basic and acidic residues" evidence="1">
    <location>
        <begin position="266"/>
        <end position="289"/>
    </location>
</feature>
<reference evidence="4" key="1">
    <citation type="submission" date="2011-10" db="EMBL/GenBank/DDBJ databases">
        <authorList>
            <person name="Genoscope - CEA"/>
        </authorList>
    </citation>
    <scope>NUCLEOTIDE SEQUENCE</scope>
</reference>
<organism evidence="4 5">
    <name type="scientific">Pichia sorbitophila (strain ATCC MYA-4447 / BCRC 22081 / CBS 7064 / NBRC 10061 / NRRL Y-12695)</name>
    <name type="common">Hybrid yeast</name>
    <dbReference type="NCBI Taxonomy" id="559304"/>
    <lineage>
        <taxon>Eukaryota</taxon>
        <taxon>Fungi</taxon>
        <taxon>Dikarya</taxon>
        <taxon>Ascomycota</taxon>
        <taxon>Saccharomycotina</taxon>
        <taxon>Pichiomycetes</taxon>
        <taxon>Debaryomycetaceae</taxon>
        <taxon>Millerozyma</taxon>
    </lineage>
</organism>
<dbReference type="InterPro" id="IPR045112">
    <property type="entry name" value="PPAN-like"/>
</dbReference>
<dbReference type="SMART" id="SM00879">
    <property type="entry name" value="Brix"/>
    <property type="match status" value="1"/>
</dbReference>
<dbReference type="STRING" id="559304.G8Y7Y2"/>
<dbReference type="PROSITE" id="PS50833">
    <property type="entry name" value="BRIX"/>
    <property type="match status" value="1"/>
</dbReference>
<dbReference type="PANTHER" id="PTHR12661:SF5">
    <property type="entry name" value="SUPPRESSOR OF SWI4 1 HOMOLOG"/>
    <property type="match status" value="1"/>
</dbReference>
<dbReference type="InParanoid" id="G8Y7Y2"/>
<reference evidence="5" key="2">
    <citation type="journal article" date="2012" name="G3 (Bethesda)">
        <title>Pichia sorbitophila, an interspecies yeast hybrid reveals early steps of genome resolution following polyploidization.</title>
        <authorList>
            <person name="Leh Louis V."/>
            <person name="Despons L."/>
            <person name="Friedrich A."/>
            <person name="Martin T."/>
            <person name="Durrens P."/>
            <person name="Casaregola S."/>
            <person name="Neuveglise C."/>
            <person name="Fairhead C."/>
            <person name="Marck C."/>
            <person name="Cruz J.A."/>
            <person name="Straub M.L."/>
            <person name="Kugler V."/>
            <person name="Sacerdot C."/>
            <person name="Uzunov Z."/>
            <person name="Thierry A."/>
            <person name="Weiss S."/>
            <person name="Bleykasten C."/>
            <person name="De Montigny J."/>
            <person name="Jacques N."/>
            <person name="Jung P."/>
            <person name="Lemaire M."/>
            <person name="Mallet S."/>
            <person name="Morel G."/>
            <person name="Richard G.F."/>
            <person name="Sarkar A."/>
            <person name="Savel G."/>
            <person name="Schacherer J."/>
            <person name="Seret M.L."/>
            <person name="Talla E."/>
            <person name="Samson G."/>
            <person name="Jubin C."/>
            <person name="Poulain J."/>
            <person name="Vacherie B."/>
            <person name="Barbe V."/>
            <person name="Pelletier E."/>
            <person name="Sherman D.J."/>
            <person name="Westhof E."/>
            <person name="Weissenbach J."/>
            <person name="Baret P.V."/>
            <person name="Wincker P."/>
            <person name="Gaillardin C."/>
            <person name="Dujon B."/>
            <person name="Souciet J.L."/>
        </authorList>
    </citation>
    <scope>NUCLEOTIDE SEQUENCE [LARGE SCALE GENOMIC DNA]</scope>
    <source>
        <strain evidence="5">ATCC MYA-4447 / BCRC 22081 / CBS 7064 / NBRC 10061 / NRRL Y-12695</strain>
    </source>
</reference>
<feature type="domain" description="Brix" evidence="2">
    <location>
        <begin position="25"/>
        <end position="314"/>
    </location>
</feature>
<evidence type="ECO:0000256" key="1">
    <source>
        <dbReference type="SAM" id="MobiDB-lite"/>
    </source>
</evidence>
<evidence type="ECO:0000259" key="2">
    <source>
        <dbReference type="PROSITE" id="PS50833"/>
    </source>
</evidence>
<dbReference type="GO" id="GO:0019843">
    <property type="term" value="F:rRNA binding"/>
    <property type="evidence" value="ECO:0007669"/>
    <property type="project" value="InterPro"/>
</dbReference>
<feature type="region of interest" description="Disordered" evidence="1">
    <location>
        <begin position="324"/>
        <end position="420"/>
    </location>
</feature>
<dbReference type="eggNOG" id="KOG2963">
    <property type="taxonomic scope" value="Eukaryota"/>
</dbReference>
<dbReference type="Pfam" id="PF04427">
    <property type="entry name" value="Brix"/>
    <property type="match status" value="1"/>
</dbReference>
<feature type="region of interest" description="Disordered" evidence="1">
    <location>
        <begin position="266"/>
        <end position="291"/>
    </location>
</feature>
<dbReference type="GO" id="GO:0030687">
    <property type="term" value="C:preribosome, large subunit precursor"/>
    <property type="evidence" value="ECO:0007669"/>
    <property type="project" value="TreeGrafter"/>
</dbReference>
<sequence>MAKRRQKSRTHKKVSEEELAKIPRSMVLRLGSSLRNHSLSQLVKDFRYMMQPHTAINLRERKANKLKDFIVMGGPLGVSELFVFNQSEETGNISLRVGKMPRGPMLQFKIHQYSLIKDVNKILKRPKSLDRASSLFMNPPLLVMNGFSTKLNEAENHEKLLVTIFQNMFPPIQPQKIKVSSIRRVLMINKDPKTEQIDIRHYVIDTKFIEGTRSVRKLVNSHRDPHKPLPNLSKAQDMAELLLDPYTVGGMTSDSEVEDDAIVEVKEEQDTNVHKNKRAEPESKDETRKKAVKLTEIGPRITMSLVKIEEGLIGSSKTLYHSQISKSNKELSELDKKHNERKRLREERRSKQEATVKEKNAKKEAKKARRKAAANNEPGSTAEPMSEDNSDASSGDESDAPEIDPNDYENDSDLYSDIEK</sequence>
<dbReference type="Proteomes" id="UP000005222">
    <property type="component" value="Chromosome K"/>
</dbReference>
<name>G8Y7Y2_PICSO</name>
<protein>
    <submittedName>
        <fullName evidence="4">Piso0_004266 protein</fullName>
    </submittedName>
</protein>
<evidence type="ECO:0000313" key="3">
    <source>
        <dbReference type="EMBL" id="CCE83681.1"/>
    </source>
</evidence>
<accession>G8Y7Y2</accession>
<gene>
    <name evidence="4" type="primary">Piso0_004266</name>
    <name evidence="3" type="ORF">GNLVRS01_PISO0K13100g</name>
    <name evidence="4" type="ORF">GNLVRS01_PISO0L13101g</name>
</gene>
<feature type="compositionally biased region" description="Basic and acidic residues" evidence="1">
    <location>
        <begin position="327"/>
        <end position="363"/>
    </location>
</feature>
<proteinExistence type="predicted"/>
<dbReference type="AlphaFoldDB" id="G8Y7Y2"/>
<feature type="compositionally biased region" description="Acidic residues" evidence="1">
    <location>
        <begin position="385"/>
        <end position="420"/>
    </location>
</feature>
<dbReference type="FunCoup" id="G8Y7Y2">
    <property type="interactions" value="1480"/>
</dbReference>
<dbReference type="Proteomes" id="UP000005222">
    <property type="component" value="Chromosome L"/>
</dbReference>
<dbReference type="PANTHER" id="PTHR12661">
    <property type="entry name" value="PETER PAN-RELATED"/>
    <property type="match status" value="1"/>
</dbReference>
<dbReference type="OMA" id="ILRHEGM"/>
<keyword evidence="5" id="KW-1185">Reference proteome</keyword>
<dbReference type="EMBL" id="FO082048">
    <property type="protein sequence ID" value="CCE84712.1"/>
    <property type="molecule type" value="Genomic_DNA"/>
</dbReference>
<dbReference type="EMBL" id="FO082049">
    <property type="protein sequence ID" value="CCE83681.1"/>
    <property type="molecule type" value="Genomic_DNA"/>
</dbReference>
<dbReference type="InterPro" id="IPR007109">
    <property type="entry name" value="Brix"/>
</dbReference>
<evidence type="ECO:0000313" key="4">
    <source>
        <dbReference type="EMBL" id="CCE84712.1"/>
    </source>
</evidence>
<dbReference type="HOGENOM" id="CLU_026936_2_0_1"/>
<evidence type="ECO:0000313" key="5">
    <source>
        <dbReference type="Proteomes" id="UP000005222"/>
    </source>
</evidence>
<dbReference type="OrthoDB" id="10261452at2759"/>
<dbReference type="GO" id="GO:0006364">
    <property type="term" value="P:rRNA processing"/>
    <property type="evidence" value="ECO:0007669"/>
    <property type="project" value="InterPro"/>
</dbReference>
<dbReference type="GO" id="GO:0000027">
    <property type="term" value="P:ribosomal large subunit assembly"/>
    <property type="evidence" value="ECO:0007669"/>
    <property type="project" value="TreeGrafter"/>
</dbReference>